<dbReference type="EMBL" id="QXXA01000007">
    <property type="protein sequence ID" value="NBI06595.1"/>
    <property type="molecule type" value="Genomic_DNA"/>
</dbReference>
<dbReference type="SUPFAM" id="SSF52540">
    <property type="entry name" value="P-loop containing nucleoside triphosphate hydrolases"/>
    <property type="match status" value="1"/>
</dbReference>
<keyword evidence="2 8" id="KW-0808">Transferase</keyword>
<accession>A0A845QVP5</accession>
<dbReference type="EC" id="2.7.4.25" evidence="8"/>
<evidence type="ECO:0000256" key="8">
    <source>
        <dbReference type="HAMAP-Rule" id="MF_00238"/>
    </source>
</evidence>
<evidence type="ECO:0000313" key="11">
    <source>
        <dbReference type="Proteomes" id="UP000467132"/>
    </source>
</evidence>
<evidence type="ECO:0000259" key="9">
    <source>
        <dbReference type="Pfam" id="PF02224"/>
    </source>
</evidence>
<evidence type="ECO:0000256" key="4">
    <source>
        <dbReference type="ARBA" id="ARBA00022777"/>
    </source>
</evidence>
<dbReference type="PANTHER" id="PTHR21299:SF2">
    <property type="entry name" value="CYTIDYLATE KINASE"/>
    <property type="match status" value="1"/>
</dbReference>
<gene>
    <name evidence="8" type="primary">cmk</name>
    <name evidence="10" type="ORF">D3Z33_06940</name>
</gene>
<dbReference type="GO" id="GO:0015949">
    <property type="term" value="P:nucleobase-containing small molecule interconversion"/>
    <property type="evidence" value="ECO:0007669"/>
    <property type="project" value="TreeGrafter"/>
</dbReference>
<comment type="catalytic activity">
    <reaction evidence="7 8">
        <text>CMP + ATP = CDP + ADP</text>
        <dbReference type="Rhea" id="RHEA:11600"/>
        <dbReference type="ChEBI" id="CHEBI:30616"/>
        <dbReference type="ChEBI" id="CHEBI:58069"/>
        <dbReference type="ChEBI" id="CHEBI:60377"/>
        <dbReference type="ChEBI" id="CHEBI:456216"/>
        <dbReference type="EC" id="2.7.4.25"/>
    </reaction>
</comment>
<dbReference type="InterPro" id="IPR003136">
    <property type="entry name" value="Cytidylate_kin"/>
</dbReference>
<keyword evidence="8" id="KW-0963">Cytoplasm</keyword>
<dbReference type="Proteomes" id="UP000467132">
    <property type="component" value="Unassembled WGS sequence"/>
</dbReference>
<dbReference type="HAMAP" id="MF_00238">
    <property type="entry name" value="Cytidyl_kinase_type1"/>
    <property type="match status" value="1"/>
</dbReference>
<evidence type="ECO:0000256" key="7">
    <source>
        <dbReference type="ARBA" id="ARBA00048478"/>
    </source>
</evidence>
<evidence type="ECO:0000313" key="10">
    <source>
        <dbReference type="EMBL" id="NBI06595.1"/>
    </source>
</evidence>
<keyword evidence="5 8" id="KW-0067">ATP-binding</keyword>
<reference evidence="10 11" key="1">
    <citation type="submission" date="2018-08" db="EMBL/GenBank/DDBJ databases">
        <title>Murine metabolic-syndrome-specific gut microbial biobank.</title>
        <authorList>
            <person name="Liu C."/>
        </authorList>
    </citation>
    <scope>NUCLEOTIDE SEQUENCE [LARGE SCALE GENOMIC DNA]</scope>
    <source>
        <strain evidence="10 11">583</strain>
    </source>
</reference>
<comment type="caution">
    <text evidence="10">The sequence shown here is derived from an EMBL/GenBank/DDBJ whole genome shotgun (WGS) entry which is preliminary data.</text>
</comment>
<keyword evidence="3 8" id="KW-0547">Nucleotide-binding</keyword>
<sequence>MNNLVIAIDGPSGAGKSTIAKLIAKKLNIVYIDTGAMYRALTYKLLMNKIDFSDLSKIKKVLRQTHIDFKNNHIYLDEAIVDDEIRTNIINKNVSNVAKIKDVRLKLVEIQREIAKNKSVIMDGRDIASHVLPNADFKFYLSATPEERGKRRYKELTKNNNNISLEDVIKDMKERDKIDSTREISPLIKTEDAVEIDTTNKSIDEVVDFIISYVKRR</sequence>
<evidence type="ECO:0000256" key="1">
    <source>
        <dbReference type="ARBA" id="ARBA00009427"/>
    </source>
</evidence>
<dbReference type="GO" id="GO:0005524">
    <property type="term" value="F:ATP binding"/>
    <property type="evidence" value="ECO:0007669"/>
    <property type="project" value="UniProtKB-UniRule"/>
</dbReference>
<organism evidence="10 11">
    <name type="scientific">Senegalia massiliensis</name>
    <dbReference type="NCBI Taxonomy" id="1720316"/>
    <lineage>
        <taxon>Bacteria</taxon>
        <taxon>Bacillati</taxon>
        <taxon>Bacillota</taxon>
        <taxon>Clostridia</taxon>
        <taxon>Eubacteriales</taxon>
        <taxon>Clostridiaceae</taxon>
        <taxon>Senegalia</taxon>
    </lineage>
</organism>
<dbReference type="Pfam" id="PF02224">
    <property type="entry name" value="Cytidylate_kin"/>
    <property type="match status" value="1"/>
</dbReference>
<dbReference type="InterPro" id="IPR011994">
    <property type="entry name" value="Cytidylate_kinase_dom"/>
</dbReference>
<name>A0A845QVP5_9CLOT</name>
<dbReference type="InterPro" id="IPR027417">
    <property type="entry name" value="P-loop_NTPase"/>
</dbReference>
<protein>
    <recommendedName>
        <fullName evidence="8">Cytidylate kinase</fullName>
        <shortName evidence="8">CK</shortName>
        <ecNumber evidence="8">2.7.4.25</ecNumber>
    </recommendedName>
    <alternativeName>
        <fullName evidence="8">Cytidine monophosphate kinase</fullName>
        <shortName evidence="8">CMP kinase</shortName>
    </alternativeName>
</protein>
<dbReference type="CDD" id="cd02020">
    <property type="entry name" value="CMPK"/>
    <property type="match status" value="1"/>
</dbReference>
<evidence type="ECO:0000256" key="5">
    <source>
        <dbReference type="ARBA" id="ARBA00022840"/>
    </source>
</evidence>
<dbReference type="Gene3D" id="3.40.50.300">
    <property type="entry name" value="P-loop containing nucleotide triphosphate hydrolases"/>
    <property type="match status" value="1"/>
</dbReference>
<dbReference type="OrthoDB" id="9807434at2"/>
<proteinExistence type="inferred from homology"/>
<evidence type="ECO:0000256" key="2">
    <source>
        <dbReference type="ARBA" id="ARBA00022679"/>
    </source>
</evidence>
<feature type="domain" description="Cytidylate kinase" evidence="9">
    <location>
        <begin position="6"/>
        <end position="215"/>
    </location>
</feature>
<evidence type="ECO:0000256" key="6">
    <source>
        <dbReference type="ARBA" id="ARBA00047615"/>
    </source>
</evidence>
<evidence type="ECO:0000256" key="3">
    <source>
        <dbReference type="ARBA" id="ARBA00022741"/>
    </source>
</evidence>
<dbReference type="GO" id="GO:0005829">
    <property type="term" value="C:cytosol"/>
    <property type="evidence" value="ECO:0007669"/>
    <property type="project" value="TreeGrafter"/>
</dbReference>
<feature type="binding site" evidence="8">
    <location>
        <begin position="10"/>
        <end position="18"/>
    </location>
    <ligand>
        <name>ATP</name>
        <dbReference type="ChEBI" id="CHEBI:30616"/>
    </ligand>
</feature>
<keyword evidence="4 8" id="KW-0418">Kinase</keyword>
<comment type="catalytic activity">
    <reaction evidence="6 8">
        <text>dCMP + ATP = dCDP + ADP</text>
        <dbReference type="Rhea" id="RHEA:25094"/>
        <dbReference type="ChEBI" id="CHEBI:30616"/>
        <dbReference type="ChEBI" id="CHEBI:57566"/>
        <dbReference type="ChEBI" id="CHEBI:58593"/>
        <dbReference type="ChEBI" id="CHEBI:456216"/>
        <dbReference type="EC" id="2.7.4.25"/>
    </reaction>
</comment>
<keyword evidence="11" id="KW-1185">Reference proteome</keyword>
<dbReference type="GO" id="GO:0036431">
    <property type="term" value="F:dCMP kinase activity"/>
    <property type="evidence" value="ECO:0007669"/>
    <property type="project" value="InterPro"/>
</dbReference>
<dbReference type="AlphaFoldDB" id="A0A845QVP5"/>
<comment type="similarity">
    <text evidence="1 8">Belongs to the cytidylate kinase family. Type 1 subfamily.</text>
</comment>
<dbReference type="GO" id="GO:0006220">
    <property type="term" value="P:pyrimidine nucleotide metabolic process"/>
    <property type="evidence" value="ECO:0007669"/>
    <property type="project" value="UniProtKB-UniRule"/>
</dbReference>
<dbReference type="NCBIfam" id="TIGR00017">
    <property type="entry name" value="cmk"/>
    <property type="match status" value="1"/>
</dbReference>
<dbReference type="PANTHER" id="PTHR21299">
    <property type="entry name" value="CYTIDYLATE KINASE/PANTOATE-BETA-ALANINE LIGASE"/>
    <property type="match status" value="1"/>
</dbReference>
<comment type="subcellular location">
    <subcellularLocation>
        <location evidence="8">Cytoplasm</location>
    </subcellularLocation>
</comment>